<comment type="caution">
    <text evidence="4">The sequence shown here is derived from an EMBL/GenBank/DDBJ whole genome shotgun (WGS) entry which is preliminary data.</text>
</comment>
<protein>
    <submittedName>
        <fullName evidence="4">DUF917 domain-containing protein</fullName>
    </submittedName>
</protein>
<organism evidence="4 5">
    <name type="scientific">Cellulomonas triticagri</name>
    <dbReference type="NCBI Taxonomy" id="2483352"/>
    <lineage>
        <taxon>Bacteria</taxon>
        <taxon>Bacillati</taxon>
        <taxon>Actinomycetota</taxon>
        <taxon>Actinomycetes</taxon>
        <taxon>Micrococcales</taxon>
        <taxon>Cellulomonadaceae</taxon>
        <taxon>Cellulomonas</taxon>
    </lineage>
</organism>
<feature type="compositionally biased region" description="Pro residues" evidence="1">
    <location>
        <begin position="12"/>
        <end position="24"/>
    </location>
</feature>
<evidence type="ECO:0000259" key="2">
    <source>
        <dbReference type="Pfam" id="PF06032"/>
    </source>
</evidence>
<name>A0A3M2JIQ4_9CELL</name>
<reference evidence="4 5" key="1">
    <citation type="submission" date="2018-10" db="EMBL/GenBank/DDBJ databases">
        <title>Isolation, diversity and antifungal activity of actinobacteria from wheat.</title>
        <authorList>
            <person name="Han C."/>
        </authorList>
    </citation>
    <scope>NUCLEOTIDE SEQUENCE [LARGE SCALE GENOMIC DNA]</scope>
    <source>
        <strain evidence="4 5">NEAU-YY56</strain>
    </source>
</reference>
<keyword evidence="5" id="KW-1185">Reference proteome</keyword>
<feature type="region of interest" description="Disordered" evidence="1">
    <location>
        <begin position="1"/>
        <end position="30"/>
    </location>
</feature>
<dbReference type="Pfam" id="PF20906">
    <property type="entry name" value="S-Me-THD_C"/>
    <property type="match status" value="1"/>
</dbReference>
<dbReference type="EMBL" id="RFFI01000011">
    <property type="protein sequence ID" value="RMI13662.1"/>
    <property type="molecule type" value="Genomic_DNA"/>
</dbReference>
<evidence type="ECO:0000256" key="1">
    <source>
        <dbReference type="SAM" id="MobiDB-lite"/>
    </source>
</evidence>
<accession>A0A3M2JIQ4</accession>
<dbReference type="Gene3D" id="3.40.1610.10">
    <property type="entry name" value="CV3147-like domain"/>
    <property type="match status" value="1"/>
</dbReference>
<feature type="domain" description="S-Me-THD-like C-terminal" evidence="3">
    <location>
        <begin position="192"/>
        <end position="374"/>
    </location>
</feature>
<dbReference type="InterPro" id="IPR024071">
    <property type="entry name" value="S-Me-THD_C_sf"/>
</dbReference>
<dbReference type="OrthoDB" id="3170437at2"/>
<sequence>MPRSTALAAATTPPPPEPSPPPLRPLTAVGPDDVAPLAAGAAVFGTGGGGAVHTVRLSVGTAVAEHGPVPLVRVADLTADDVVINLSAMGAPSVGIEMLGAAAQARTLVHEVEQLVGRRVTTLMAAEIGGSNGVAPVGWAAQLGLQVLDADGMGRAFPQATMIAMNVAGLASEFAVMADVVGNVTVLRTRDIAWLERHARAFTVAAGGIALGAHYLLDHRTAPGAVIEGTVSRAVEVGRRLLGAADPVAEVADELGAAVLVAGKVIDIDRVTEGGFTRGSVTVQGVGPDRGRLLRVEIQNENLVVVEDGEVLVSVPDLVTVVDSETGEAISTEMLRFGQRVSVLAWACDPLWRTPRGIELAGPRAFGYDLDYVPFDGTAAVGA</sequence>
<dbReference type="Proteomes" id="UP000269289">
    <property type="component" value="Unassembled WGS sequence"/>
</dbReference>
<feature type="domain" description="S-Me-THD N-terminal" evidence="2">
    <location>
        <begin position="33"/>
        <end position="188"/>
    </location>
</feature>
<evidence type="ECO:0000313" key="4">
    <source>
        <dbReference type="EMBL" id="RMI13662.1"/>
    </source>
</evidence>
<dbReference type="Gene3D" id="2.40.390.10">
    <property type="entry name" value="CV3147-like"/>
    <property type="match status" value="1"/>
</dbReference>
<evidence type="ECO:0000313" key="5">
    <source>
        <dbReference type="Proteomes" id="UP000269289"/>
    </source>
</evidence>
<dbReference type="InterPro" id="IPR010318">
    <property type="entry name" value="S-Me-THD_N"/>
</dbReference>
<dbReference type="RefSeq" id="WP_122148054.1">
    <property type="nucleotide sequence ID" value="NZ_RFFI01000011.1"/>
</dbReference>
<dbReference type="InterPro" id="IPR048350">
    <property type="entry name" value="S-Me-THD-like_C"/>
</dbReference>
<gene>
    <name evidence="4" type="ORF">EBM89_03395</name>
</gene>
<feature type="compositionally biased region" description="Low complexity" evidence="1">
    <location>
        <begin position="1"/>
        <end position="11"/>
    </location>
</feature>
<proteinExistence type="predicted"/>
<dbReference type="SUPFAM" id="SSF160991">
    <property type="entry name" value="CV3147-like"/>
    <property type="match status" value="1"/>
</dbReference>
<dbReference type="AlphaFoldDB" id="A0A3M2JIQ4"/>
<dbReference type="Pfam" id="PF06032">
    <property type="entry name" value="S-Me-THD_N"/>
    <property type="match status" value="1"/>
</dbReference>
<dbReference type="InterPro" id="IPR027479">
    <property type="entry name" value="S-Me-THD_N_sf"/>
</dbReference>
<evidence type="ECO:0000259" key="3">
    <source>
        <dbReference type="Pfam" id="PF20906"/>
    </source>
</evidence>